<feature type="compositionally biased region" description="Basic and acidic residues" evidence="1">
    <location>
        <begin position="83"/>
        <end position="92"/>
    </location>
</feature>
<feature type="compositionally biased region" description="Polar residues" evidence="1">
    <location>
        <begin position="1"/>
        <end position="17"/>
    </location>
</feature>
<evidence type="ECO:0000256" key="1">
    <source>
        <dbReference type="SAM" id="MobiDB-lite"/>
    </source>
</evidence>
<name>A0A6B0RH09_9CETA</name>
<comment type="caution">
    <text evidence="2">The sequence shown here is derived from an EMBL/GenBank/DDBJ whole genome shotgun (WGS) entry which is preliminary data.</text>
</comment>
<keyword evidence="3" id="KW-1185">Reference proteome</keyword>
<dbReference type="EMBL" id="VBQZ03000054">
    <property type="protein sequence ID" value="MXQ89285.1"/>
    <property type="molecule type" value="Genomic_DNA"/>
</dbReference>
<organism evidence="2 3">
    <name type="scientific">Bos mutus</name>
    <name type="common">wild yak</name>
    <dbReference type="NCBI Taxonomy" id="72004"/>
    <lineage>
        <taxon>Eukaryota</taxon>
        <taxon>Metazoa</taxon>
        <taxon>Chordata</taxon>
        <taxon>Craniata</taxon>
        <taxon>Vertebrata</taxon>
        <taxon>Euteleostomi</taxon>
        <taxon>Mammalia</taxon>
        <taxon>Eutheria</taxon>
        <taxon>Laurasiatheria</taxon>
        <taxon>Artiodactyla</taxon>
        <taxon>Ruminantia</taxon>
        <taxon>Pecora</taxon>
        <taxon>Bovidae</taxon>
        <taxon>Bovinae</taxon>
        <taxon>Bos</taxon>
    </lineage>
</organism>
<evidence type="ECO:0000313" key="3">
    <source>
        <dbReference type="Proteomes" id="UP000322234"/>
    </source>
</evidence>
<reference evidence="2" key="1">
    <citation type="submission" date="2019-10" db="EMBL/GenBank/DDBJ databases">
        <title>The sequence and de novo assembly of the wild yak genome.</title>
        <authorList>
            <person name="Liu Y."/>
        </authorList>
    </citation>
    <scope>NUCLEOTIDE SEQUENCE [LARGE SCALE GENOMIC DNA]</scope>
    <source>
        <strain evidence="2">WY2019</strain>
    </source>
</reference>
<protein>
    <submittedName>
        <fullName evidence="2">Uncharacterized protein</fullName>
    </submittedName>
</protein>
<feature type="region of interest" description="Disordered" evidence="1">
    <location>
        <begin position="62"/>
        <end position="99"/>
    </location>
</feature>
<dbReference type="AlphaFoldDB" id="A0A6B0RH09"/>
<sequence length="107" mass="11842">MPVWSLSPTLHGTSPQASLCPPPWTSPEHCQKQPLRSLVCAEQAEPKNPSEDRKEVVLSVRSAGEPPIKDTACQTNRDPTSSEELRHEEPPGKKATPVTQVRIHFLE</sequence>
<proteinExistence type="predicted"/>
<evidence type="ECO:0000313" key="2">
    <source>
        <dbReference type="EMBL" id="MXQ89285.1"/>
    </source>
</evidence>
<dbReference type="Proteomes" id="UP000322234">
    <property type="component" value="Unassembled WGS sequence"/>
</dbReference>
<feature type="region of interest" description="Disordered" evidence="1">
    <location>
        <begin position="1"/>
        <end position="28"/>
    </location>
</feature>
<accession>A0A6B0RH09</accession>
<gene>
    <name evidence="2" type="ORF">E5288_WYG015929</name>
</gene>